<evidence type="ECO:0000313" key="10">
    <source>
        <dbReference type="Proteomes" id="UP000012589"/>
    </source>
</evidence>
<dbReference type="HOGENOM" id="CLU_033863_21_2_9"/>
<keyword evidence="5 7" id="KW-1133">Transmembrane helix</keyword>
<dbReference type="InterPro" id="IPR037185">
    <property type="entry name" value="EmrE-like"/>
</dbReference>
<feature type="domain" description="EamA" evidence="8">
    <location>
        <begin position="162"/>
        <end position="303"/>
    </location>
</feature>
<dbReference type="PANTHER" id="PTHR42920:SF5">
    <property type="entry name" value="EAMA DOMAIN-CONTAINING PROTEIN"/>
    <property type="match status" value="1"/>
</dbReference>
<accession>N2AME7</accession>
<evidence type="ECO:0000256" key="3">
    <source>
        <dbReference type="ARBA" id="ARBA00022475"/>
    </source>
</evidence>
<dbReference type="PATRIC" id="fig|1235802.3.peg.2507"/>
<name>N2AME7_9FIRM</name>
<evidence type="ECO:0000256" key="1">
    <source>
        <dbReference type="ARBA" id="ARBA00004651"/>
    </source>
</evidence>
<protein>
    <recommendedName>
        <fullName evidence="8">EamA domain-containing protein</fullName>
    </recommendedName>
</protein>
<feature type="domain" description="EamA" evidence="8">
    <location>
        <begin position="14"/>
        <end position="151"/>
    </location>
</feature>
<keyword evidence="6 7" id="KW-0472">Membrane</keyword>
<feature type="transmembrane region" description="Helical" evidence="7">
    <location>
        <begin position="190"/>
        <end position="211"/>
    </location>
</feature>
<evidence type="ECO:0000256" key="7">
    <source>
        <dbReference type="SAM" id="Phobius"/>
    </source>
</evidence>
<dbReference type="InterPro" id="IPR051258">
    <property type="entry name" value="Diverse_Substrate_Transporter"/>
</dbReference>
<organism evidence="9 10">
    <name type="scientific">Eubacterium plexicaudatum ASF492</name>
    <dbReference type="NCBI Taxonomy" id="1235802"/>
    <lineage>
        <taxon>Bacteria</taxon>
        <taxon>Bacillati</taxon>
        <taxon>Bacillota</taxon>
        <taxon>Clostridia</taxon>
        <taxon>Eubacteriales</taxon>
        <taxon>Eubacteriaceae</taxon>
        <taxon>Eubacterium</taxon>
    </lineage>
</organism>
<feature type="transmembrane region" description="Helical" evidence="7">
    <location>
        <begin position="232"/>
        <end position="250"/>
    </location>
</feature>
<feature type="transmembrane region" description="Helical" evidence="7">
    <location>
        <begin position="44"/>
        <end position="61"/>
    </location>
</feature>
<dbReference type="OrthoDB" id="9804865at2"/>
<dbReference type="PANTHER" id="PTHR42920">
    <property type="entry name" value="OS03G0707200 PROTEIN-RELATED"/>
    <property type="match status" value="1"/>
</dbReference>
<evidence type="ECO:0000256" key="4">
    <source>
        <dbReference type="ARBA" id="ARBA00022692"/>
    </source>
</evidence>
<dbReference type="SUPFAM" id="SSF103481">
    <property type="entry name" value="Multidrug resistance efflux transporter EmrE"/>
    <property type="match status" value="2"/>
</dbReference>
<proteinExistence type="inferred from homology"/>
<sequence length="315" mass="33506">MERNNRKTNRIHSLLLVLTALIWGTAFTAQSAGGDVVGPYTFNSIRSLIGAAVLLPVIRLSDRMQLTKHRPVTKGDRRMLLAGGTACGIALAAGSNLQQLGLYFGSSAGKAGFLTACYMLIVPVLGLFLHKKCGWNVWAGIVAAVIGLYLLCIRGDFRVEFSDLLLLLCAFVFALHILIIDYFVEKVDGVRMSCLQFLVCGLISAVPMCFADMRHAAGGIAGWTQALLGPDAWIPILYAGVLSCGAGYTLQIVGQQGVNPTVASLLLSMESVFSVLAGWVILGEALQGREILGCVLIFGAVMFAQLPLSGDGAPD</sequence>
<feature type="transmembrane region" description="Helical" evidence="7">
    <location>
        <begin position="164"/>
        <end position="184"/>
    </location>
</feature>
<feature type="transmembrane region" description="Helical" evidence="7">
    <location>
        <begin position="135"/>
        <end position="152"/>
    </location>
</feature>
<dbReference type="eggNOG" id="COG0697">
    <property type="taxonomic scope" value="Bacteria"/>
</dbReference>
<dbReference type="AlphaFoldDB" id="N2AME7"/>
<evidence type="ECO:0000256" key="6">
    <source>
        <dbReference type="ARBA" id="ARBA00023136"/>
    </source>
</evidence>
<dbReference type="InterPro" id="IPR000620">
    <property type="entry name" value="EamA_dom"/>
</dbReference>
<dbReference type="EMBL" id="AQFT01000072">
    <property type="protein sequence ID" value="EMZ27245.1"/>
    <property type="molecule type" value="Genomic_DNA"/>
</dbReference>
<gene>
    <name evidence="9" type="ORF">C823_02369</name>
</gene>
<dbReference type="GO" id="GO:0005886">
    <property type="term" value="C:plasma membrane"/>
    <property type="evidence" value="ECO:0007669"/>
    <property type="project" value="UniProtKB-SubCell"/>
</dbReference>
<feature type="transmembrane region" description="Helical" evidence="7">
    <location>
        <begin position="111"/>
        <end position="129"/>
    </location>
</feature>
<comment type="similarity">
    <text evidence="2">Belongs to the EamA transporter family.</text>
</comment>
<dbReference type="STRING" id="1235802.C823_02369"/>
<comment type="subcellular location">
    <subcellularLocation>
        <location evidence="1">Cell membrane</location>
        <topology evidence="1">Multi-pass membrane protein</topology>
    </subcellularLocation>
</comment>
<evidence type="ECO:0000259" key="8">
    <source>
        <dbReference type="Pfam" id="PF00892"/>
    </source>
</evidence>
<dbReference type="Pfam" id="PF00892">
    <property type="entry name" value="EamA"/>
    <property type="match status" value="2"/>
</dbReference>
<keyword evidence="3" id="KW-1003">Cell membrane</keyword>
<evidence type="ECO:0000313" key="9">
    <source>
        <dbReference type="EMBL" id="EMZ27245.1"/>
    </source>
</evidence>
<comment type="caution">
    <text evidence="9">The sequence shown here is derived from an EMBL/GenBank/DDBJ whole genome shotgun (WGS) entry which is preliminary data.</text>
</comment>
<evidence type="ECO:0000256" key="5">
    <source>
        <dbReference type="ARBA" id="ARBA00022989"/>
    </source>
</evidence>
<evidence type="ECO:0000256" key="2">
    <source>
        <dbReference type="ARBA" id="ARBA00007362"/>
    </source>
</evidence>
<reference evidence="9 10" key="1">
    <citation type="journal article" date="2014" name="Genome Announc.">
        <title>Draft genome sequences of the altered schaedler flora, a defined bacterial community from gnotobiotic mice.</title>
        <authorList>
            <person name="Wannemuehler M.J."/>
            <person name="Overstreet A.M."/>
            <person name="Ward D.V."/>
            <person name="Phillips G.J."/>
        </authorList>
    </citation>
    <scope>NUCLEOTIDE SEQUENCE [LARGE SCALE GENOMIC DNA]</scope>
    <source>
        <strain evidence="9 10">ASF492</strain>
    </source>
</reference>
<feature type="transmembrane region" description="Helical" evidence="7">
    <location>
        <begin position="262"/>
        <end position="282"/>
    </location>
</feature>
<dbReference type="Proteomes" id="UP000012589">
    <property type="component" value="Unassembled WGS sequence"/>
</dbReference>
<keyword evidence="10" id="KW-1185">Reference proteome</keyword>
<keyword evidence="4 7" id="KW-0812">Transmembrane</keyword>